<dbReference type="PANTHER" id="PTHR24413">
    <property type="entry name" value="SPECKLE-TYPE POZ PROTEIN"/>
    <property type="match status" value="1"/>
</dbReference>
<dbReference type="Gene3D" id="3.30.710.10">
    <property type="entry name" value="Potassium Channel Kv1.1, Chain A"/>
    <property type="match status" value="1"/>
</dbReference>
<dbReference type="Pfam" id="PF22486">
    <property type="entry name" value="MATH_2"/>
    <property type="match status" value="1"/>
</dbReference>
<name>A0A4Y2L0P2_ARAVE</name>
<dbReference type="SUPFAM" id="SSF49599">
    <property type="entry name" value="TRAF domain-like"/>
    <property type="match status" value="1"/>
</dbReference>
<dbReference type="Pfam" id="PF00651">
    <property type="entry name" value="BTB"/>
    <property type="match status" value="1"/>
</dbReference>
<dbReference type="InterPro" id="IPR002083">
    <property type="entry name" value="MATH/TRAF_dom"/>
</dbReference>
<organism evidence="3 4">
    <name type="scientific">Araneus ventricosus</name>
    <name type="common">Orbweaver spider</name>
    <name type="synonym">Epeira ventricosa</name>
    <dbReference type="NCBI Taxonomy" id="182803"/>
    <lineage>
        <taxon>Eukaryota</taxon>
        <taxon>Metazoa</taxon>
        <taxon>Ecdysozoa</taxon>
        <taxon>Arthropoda</taxon>
        <taxon>Chelicerata</taxon>
        <taxon>Arachnida</taxon>
        <taxon>Araneae</taxon>
        <taxon>Araneomorphae</taxon>
        <taxon>Entelegynae</taxon>
        <taxon>Araneoidea</taxon>
        <taxon>Araneidae</taxon>
        <taxon>Araneus</taxon>
    </lineage>
</organism>
<dbReference type="InterPro" id="IPR008974">
    <property type="entry name" value="TRAF-like"/>
</dbReference>
<feature type="domain" description="BTB" evidence="1">
    <location>
        <begin position="347"/>
        <end position="414"/>
    </location>
</feature>
<dbReference type="PROSITE" id="PS50144">
    <property type="entry name" value="MATH"/>
    <property type="match status" value="1"/>
</dbReference>
<proteinExistence type="predicted"/>
<gene>
    <name evidence="3" type="primary">rdx_34</name>
    <name evidence="3" type="ORF">AVEN_165110_1</name>
</gene>
<feature type="domain" description="MATH" evidence="2">
    <location>
        <begin position="7"/>
        <end position="139"/>
    </location>
</feature>
<evidence type="ECO:0000313" key="3">
    <source>
        <dbReference type="EMBL" id="GBN07959.1"/>
    </source>
</evidence>
<dbReference type="AlphaFoldDB" id="A0A4Y2L0P2"/>
<comment type="caution">
    <text evidence="3">The sequence shown here is derived from an EMBL/GenBank/DDBJ whole genome shotgun (WGS) entry which is preliminary data.</text>
</comment>
<keyword evidence="4" id="KW-1185">Reference proteome</keyword>
<dbReference type="GO" id="GO:0030163">
    <property type="term" value="P:protein catabolic process"/>
    <property type="evidence" value="ECO:0007669"/>
    <property type="project" value="UniProtKB-ARBA"/>
</dbReference>
<evidence type="ECO:0000313" key="4">
    <source>
        <dbReference type="Proteomes" id="UP000499080"/>
    </source>
</evidence>
<dbReference type="InterPro" id="IPR000210">
    <property type="entry name" value="BTB/POZ_dom"/>
</dbReference>
<dbReference type="EMBL" id="BGPR01005213">
    <property type="protein sequence ID" value="GBN07959.1"/>
    <property type="molecule type" value="Genomic_DNA"/>
</dbReference>
<accession>A0A4Y2L0P2</accession>
<dbReference type="PROSITE" id="PS50097">
    <property type="entry name" value="BTB"/>
    <property type="match status" value="1"/>
</dbReference>
<dbReference type="InterPro" id="IPR011333">
    <property type="entry name" value="SKP1/BTB/POZ_sf"/>
</dbReference>
<evidence type="ECO:0000259" key="2">
    <source>
        <dbReference type="PROSITE" id="PS50144"/>
    </source>
</evidence>
<dbReference type="Gene3D" id="1.25.40.420">
    <property type="match status" value="1"/>
</dbReference>
<dbReference type="SMART" id="SM00225">
    <property type="entry name" value="BTB"/>
    <property type="match status" value="1"/>
</dbReference>
<dbReference type="CDD" id="cd18186">
    <property type="entry name" value="BTB_POZ_ZBTB_KLHL-like"/>
    <property type="match status" value="1"/>
</dbReference>
<dbReference type="OrthoDB" id="6359816at2759"/>
<dbReference type="Proteomes" id="UP000499080">
    <property type="component" value="Unassembled WGS sequence"/>
</dbReference>
<protein>
    <submittedName>
        <fullName evidence="3">Protein roadkill</fullName>
    </submittedName>
</protein>
<evidence type="ECO:0000259" key="1">
    <source>
        <dbReference type="PROSITE" id="PS50097"/>
    </source>
</evidence>
<reference evidence="3 4" key="1">
    <citation type="journal article" date="2019" name="Sci. Rep.">
        <title>Orb-weaving spider Araneus ventricosus genome elucidates the spidroin gene catalogue.</title>
        <authorList>
            <person name="Kono N."/>
            <person name="Nakamura H."/>
            <person name="Ohtoshi R."/>
            <person name="Moran D.A.P."/>
            <person name="Shinohara A."/>
            <person name="Yoshida Y."/>
            <person name="Fujiwara M."/>
            <person name="Mori M."/>
            <person name="Tomita M."/>
            <person name="Arakawa K."/>
        </authorList>
    </citation>
    <scope>NUCLEOTIDE SEQUENCE [LARGE SCALE GENOMIC DNA]</scope>
</reference>
<dbReference type="SUPFAM" id="SSF54695">
    <property type="entry name" value="POZ domain"/>
    <property type="match status" value="1"/>
</dbReference>
<dbReference type="Gene3D" id="2.60.210.10">
    <property type="entry name" value="Apoptosis, Tumor Necrosis Factor Receptor Associated Protein 2, Chain A"/>
    <property type="match status" value="1"/>
</dbReference>
<sequence>MNNERKEYIFNWFIENYSFCWHRNGERLDSSDFTADGLEGTVLFQAMYPRGYREEDKGCISFCLYRSRMDNGPENFPLKYELSVLAADGSTLLSVEYEQTFKKGGCGWVVPKFLQIDEVLLRRKADYLPQDTLSLRCKMWKGEGTSQRVTQICARTCIGIQRISFLHVVESFSAIEPNHKKTVQIRYSTKDESVLSSSVYFTDGECCDRKIMVEITPSSIKQILSKCKFHLLDTSGNVMKCGEADNRSDATRQDIRKLPLALTWKDILNRKGVYLPGDKLSVLCECVFSSGVKLNKIEKILQEIPSVALNQIINDDPNNKSNAFEELSDYPSALDDLKGIYNNKFHTDVELKTKTKSFPAHKIVLCARSPVFKAMMSNDMREKNTDCIKIDDLDDDTTHQLLLFLYSDCLENLQWESAMKLYYAGDKYAIEKMKVLCSAFLRNNLSVSTASELLLLADTHNDYNLKKVVENFILKHEEEVFGSGEWENLIETNPQLVIKTMHLKYRKK</sequence>